<evidence type="ECO:0000256" key="6">
    <source>
        <dbReference type="RuleBase" id="RU000488"/>
    </source>
</evidence>
<dbReference type="PANTHER" id="PTHR46314">
    <property type="entry name" value="SOLUTE CARRIER FAMILY 25 MEMBER 44"/>
    <property type="match status" value="1"/>
</dbReference>
<dbReference type="SUPFAM" id="SSF103506">
    <property type="entry name" value="Mitochondrial carrier"/>
    <property type="match status" value="1"/>
</dbReference>
<evidence type="ECO:0000256" key="5">
    <source>
        <dbReference type="PROSITE-ProRule" id="PRU00282"/>
    </source>
</evidence>
<gene>
    <name evidence="7" type="ORF">ONB1V03_LOCUS14127</name>
</gene>
<dbReference type="Pfam" id="PF00153">
    <property type="entry name" value="Mito_carr"/>
    <property type="match status" value="3"/>
</dbReference>
<dbReference type="GO" id="GO:0016020">
    <property type="term" value="C:membrane"/>
    <property type="evidence" value="ECO:0007669"/>
    <property type="project" value="UniProtKB-SubCell"/>
</dbReference>
<dbReference type="GO" id="GO:0009083">
    <property type="term" value="P:branched-chain amino acid catabolic process"/>
    <property type="evidence" value="ECO:0007669"/>
    <property type="project" value="InterPro"/>
</dbReference>
<dbReference type="PROSITE" id="PS50920">
    <property type="entry name" value="SOLCAR"/>
    <property type="match status" value="3"/>
</dbReference>
<dbReference type="PANTHER" id="PTHR46314:SF2">
    <property type="entry name" value="SOLUTE CARRIER FAMILY 25 MEMBER 44"/>
    <property type="match status" value="1"/>
</dbReference>
<dbReference type="AlphaFoldDB" id="A0A7R9QT93"/>
<comment type="similarity">
    <text evidence="2 6">Belongs to the mitochondrial carrier (TC 2.A.29) family.</text>
</comment>
<dbReference type="Proteomes" id="UP000728032">
    <property type="component" value="Unassembled WGS sequence"/>
</dbReference>
<keyword evidence="4 5" id="KW-0472">Membrane</keyword>
<comment type="subcellular location">
    <subcellularLocation>
        <location evidence="1">Membrane</location>
        <topology evidence="1">Multi-pass membrane protein</topology>
    </subcellularLocation>
</comment>
<name>A0A7R9QT93_9ACAR</name>
<keyword evidence="8" id="KW-1185">Reference proteome</keyword>
<feature type="repeat" description="Solcar" evidence="5">
    <location>
        <begin position="23"/>
        <end position="104"/>
    </location>
</feature>
<evidence type="ECO:0000256" key="2">
    <source>
        <dbReference type="ARBA" id="ARBA00006375"/>
    </source>
</evidence>
<evidence type="ECO:0008006" key="9">
    <source>
        <dbReference type="Google" id="ProtNLM"/>
    </source>
</evidence>
<dbReference type="InterPro" id="IPR042164">
    <property type="entry name" value="SLC25A44"/>
</dbReference>
<evidence type="ECO:0000256" key="4">
    <source>
        <dbReference type="ARBA" id="ARBA00023136"/>
    </source>
</evidence>
<keyword evidence="6" id="KW-0813">Transport</keyword>
<evidence type="ECO:0000256" key="3">
    <source>
        <dbReference type="ARBA" id="ARBA00022692"/>
    </source>
</evidence>
<dbReference type="GO" id="GO:0015658">
    <property type="term" value="F:branched-chain amino acid transmembrane transporter activity"/>
    <property type="evidence" value="ECO:0007669"/>
    <property type="project" value="InterPro"/>
</dbReference>
<dbReference type="InterPro" id="IPR018108">
    <property type="entry name" value="MCP_transmembrane"/>
</dbReference>
<dbReference type="InterPro" id="IPR023395">
    <property type="entry name" value="MCP_dom_sf"/>
</dbReference>
<dbReference type="EMBL" id="OC927937">
    <property type="protein sequence ID" value="CAD7657497.1"/>
    <property type="molecule type" value="Genomic_DNA"/>
</dbReference>
<evidence type="ECO:0000313" key="7">
    <source>
        <dbReference type="EMBL" id="CAD7657497.1"/>
    </source>
</evidence>
<dbReference type="GO" id="GO:0005739">
    <property type="term" value="C:mitochondrion"/>
    <property type="evidence" value="ECO:0007669"/>
    <property type="project" value="InterPro"/>
</dbReference>
<dbReference type="Gene3D" id="1.50.40.10">
    <property type="entry name" value="Mitochondrial carrier domain"/>
    <property type="match status" value="1"/>
</dbReference>
<sequence>MDGIDSNRVGMLTIEWEMMNKKRFFILSAINSLGLRCVLYPLTVIKTRLQVQRHGQMYRGTFDAFRSIIKTEGFSGLYKGFWINSVQVVSGIGYILTYEKVRDILSKNDIHDSRLKGLIAGGCGSLVSQTIICPFDVISQHLMLLGSGQKSKTSQTAPNIPKLQLETNRQKGFGAARQVIKELYRIDGGLKAYYRGYFSSVATYVPSSALWWMFYPIFSNTLIPLFPENTPHMLIQCVSGSISGMTVAVVTNPMDVLRANIQVRRIGSFVFAMKQLWAEEQFNVFKKGLSARLTQSCISSAFIVAGYETLKRLSLREEYRDSVKW</sequence>
<feature type="repeat" description="Solcar" evidence="5">
    <location>
        <begin position="231"/>
        <end position="313"/>
    </location>
</feature>
<protein>
    <recommendedName>
        <fullName evidence="9">Solute carrier family 25 member 44</fullName>
    </recommendedName>
</protein>
<evidence type="ECO:0000313" key="8">
    <source>
        <dbReference type="Proteomes" id="UP000728032"/>
    </source>
</evidence>
<dbReference type="EMBL" id="CAJPVJ010013112">
    <property type="protein sequence ID" value="CAG2174683.1"/>
    <property type="molecule type" value="Genomic_DNA"/>
</dbReference>
<reference evidence="7" key="1">
    <citation type="submission" date="2020-11" db="EMBL/GenBank/DDBJ databases">
        <authorList>
            <person name="Tran Van P."/>
        </authorList>
    </citation>
    <scope>NUCLEOTIDE SEQUENCE</scope>
</reference>
<feature type="repeat" description="Solcar" evidence="5">
    <location>
        <begin position="112"/>
        <end position="221"/>
    </location>
</feature>
<keyword evidence="3 5" id="KW-0812">Transmembrane</keyword>
<organism evidence="7">
    <name type="scientific">Oppiella nova</name>
    <dbReference type="NCBI Taxonomy" id="334625"/>
    <lineage>
        <taxon>Eukaryota</taxon>
        <taxon>Metazoa</taxon>
        <taxon>Ecdysozoa</taxon>
        <taxon>Arthropoda</taxon>
        <taxon>Chelicerata</taxon>
        <taxon>Arachnida</taxon>
        <taxon>Acari</taxon>
        <taxon>Acariformes</taxon>
        <taxon>Sarcoptiformes</taxon>
        <taxon>Oribatida</taxon>
        <taxon>Brachypylina</taxon>
        <taxon>Oppioidea</taxon>
        <taxon>Oppiidae</taxon>
        <taxon>Oppiella</taxon>
    </lineage>
</organism>
<accession>A0A7R9QT93</accession>
<dbReference type="OrthoDB" id="250329at2759"/>
<evidence type="ECO:0000256" key="1">
    <source>
        <dbReference type="ARBA" id="ARBA00004141"/>
    </source>
</evidence>
<proteinExistence type="inferred from homology"/>